<dbReference type="EMBL" id="JAYRBN010000061">
    <property type="protein sequence ID" value="KAL2739969.1"/>
    <property type="molecule type" value="Genomic_DNA"/>
</dbReference>
<proteinExistence type="predicted"/>
<sequence>MVEIRNKEPTRIAKWGRGSGDRELNILCATLKVGERRRALVKESGRQEATPRFSHNLGHNGITGEIFFPKHLNMKVNPSPSDS</sequence>
<dbReference type="Proteomes" id="UP001607303">
    <property type="component" value="Unassembled WGS sequence"/>
</dbReference>
<keyword evidence="2" id="KW-1185">Reference proteome</keyword>
<reference evidence="1 2" key="1">
    <citation type="journal article" date="2024" name="Ann. Entomol. Soc. Am.">
        <title>Genomic analyses of the southern and eastern yellowjacket wasps (Hymenoptera: Vespidae) reveal evolutionary signatures of social life.</title>
        <authorList>
            <person name="Catto M.A."/>
            <person name="Caine P.B."/>
            <person name="Orr S.E."/>
            <person name="Hunt B.G."/>
            <person name="Goodisman M.A.D."/>
        </authorList>
    </citation>
    <scope>NUCLEOTIDE SEQUENCE [LARGE SCALE GENOMIC DNA]</scope>
    <source>
        <strain evidence="1">232</strain>
        <tissue evidence="1">Head and thorax</tissue>
    </source>
</reference>
<comment type="caution">
    <text evidence="1">The sequence shown here is derived from an EMBL/GenBank/DDBJ whole genome shotgun (WGS) entry which is preliminary data.</text>
</comment>
<evidence type="ECO:0000313" key="2">
    <source>
        <dbReference type="Proteomes" id="UP001607303"/>
    </source>
</evidence>
<evidence type="ECO:0000313" key="1">
    <source>
        <dbReference type="EMBL" id="KAL2739969.1"/>
    </source>
</evidence>
<dbReference type="AlphaFoldDB" id="A0ABD2C4N8"/>
<accession>A0ABD2C4N8</accession>
<protein>
    <submittedName>
        <fullName evidence="1">Uncharacterized protein</fullName>
    </submittedName>
</protein>
<gene>
    <name evidence="1" type="ORF">V1477_011358</name>
</gene>
<organism evidence="1 2">
    <name type="scientific">Vespula maculifrons</name>
    <name type="common">Eastern yellow jacket</name>
    <name type="synonym">Wasp</name>
    <dbReference type="NCBI Taxonomy" id="7453"/>
    <lineage>
        <taxon>Eukaryota</taxon>
        <taxon>Metazoa</taxon>
        <taxon>Ecdysozoa</taxon>
        <taxon>Arthropoda</taxon>
        <taxon>Hexapoda</taxon>
        <taxon>Insecta</taxon>
        <taxon>Pterygota</taxon>
        <taxon>Neoptera</taxon>
        <taxon>Endopterygota</taxon>
        <taxon>Hymenoptera</taxon>
        <taxon>Apocrita</taxon>
        <taxon>Aculeata</taxon>
        <taxon>Vespoidea</taxon>
        <taxon>Vespidae</taxon>
        <taxon>Vespinae</taxon>
        <taxon>Vespula</taxon>
    </lineage>
</organism>
<name>A0ABD2C4N8_VESMC</name>